<keyword evidence="3" id="KW-1185">Reference proteome</keyword>
<dbReference type="InterPro" id="IPR003781">
    <property type="entry name" value="CoA-bd"/>
</dbReference>
<feature type="domain" description="CoA-binding" evidence="1">
    <location>
        <begin position="3"/>
        <end position="113"/>
    </location>
</feature>
<dbReference type="RefSeq" id="WP_090410371.1">
    <property type="nucleotide sequence ID" value="NZ_FNDQ01000031.1"/>
</dbReference>
<dbReference type="AlphaFoldDB" id="A0A1G8GRX1"/>
<evidence type="ECO:0000313" key="2">
    <source>
        <dbReference type="EMBL" id="SDH97011.1"/>
    </source>
</evidence>
<evidence type="ECO:0000259" key="1">
    <source>
        <dbReference type="Pfam" id="PF13380"/>
    </source>
</evidence>
<dbReference type="STRING" id="702745.SAMN05421818_13125"/>
<dbReference type="Proteomes" id="UP000243588">
    <property type="component" value="Unassembled WGS sequence"/>
</dbReference>
<protein>
    <recommendedName>
        <fullName evidence="1">CoA-binding domain-containing protein</fullName>
    </recommendedName>
</protein>
<gene>
    <name evidence="2" type="ORF">SAMN05421818_13125</name>
</gene>
<dbReference type="InterPro" id="IPR036291">
    <property type="entry name" value="NAD(P)-bd_dom_sf"/>
</dbReference>
<sequence>MKTLVLGASLKTERYSFKAISMLQEYGYSVVAHGLRVGNIGNVTISKELIAYEDIDTITLYLNPKRQEEFYEYIILLKPRRVIFNPGTENPVLYKLLRDNGIDYDEACTLVLLRTNQY</sequence>
<reference evidence="3" key="1">
    <citation type="submission" date="2016-10" db="EMBL/GenBank/DDBJ databases">
        <authorList>
            <person name="Varghese N."/>
            <person name="Submissions S."/>
        </authorList>
    </citation>
    <scope>NUCLEOTIDE SEQUENCE [LARGE SCALE GENOMIC DNA]</scope>
    <source>
        <strain evidence="3">DSM 23313</strain>
    </source>
</reference>
<dbReference type="SUPFAM" id="SSF51735">
    <property type="entry name" value="NAD(P)-binding Rossmann-fold domains"/>
    <property type="match status" value="1"/>
</dbReference>
<dbReference type="Pfam" id="PF13380">
    <property type="entry name" value="CoA_binding_2"/>
    <property type="match status" value="1"/>
</dbReference>
<organism evidence="2 3">
    <name type="scientific">Myroides phaeus</name>
    <dbReference type="NCBI Taxonomy" id="702745"/>
    <lineage>
        <taxon>Bacteria</taxon>
        <taxon>Pseudomonadati</taxon>
        <taxon>Bacteroidota</taxon>
        <taxon>Flavobacteriia</taxon>
        <taxon>Flavobacteriales</taxon>
        <taxon>Flavobacteriaceae</taxon>
        <taxon>Myroides</taxon>
    </lineage>
</organism>
<proteinExistence type="predicted"/>
<accession>A0A1G8GRX1</accession>
<dbReference type="EMBL" id="FNDQ01000031">
    <property type="protein sequence ID" value="SDH97011.1"/>
    <property type="molecule type" value="Genomic_DNA"/>
</dbReference>
<evidence type="ECO:0000313" key="3">
    <source>
        <dbReference type="Proteomes" id="UP000243588"/>
    </source>
</evidence>
<name>A0A1G8GRX1_9FLAO</name>
<dbReference type="Gene3D" id="3.40.50.720">
    <property type="entry name" value="NAD(P)-binding Rossmann-like Domain"/>
    <property type="match status" value="1"/>
</dbReference>